<evidence type="ECO:0000313" key="6">
    <source>
        <dbReference type="Proteomes" id="UP001295684"/>
    </source>
</evidence>
<keyword evidence="6" id="KW-1185">Reference proteome</keyword>
<dbReference type="PROSITE" id="PS51084">
    <property type="entry name" value="HIT_2"/>
    <property type="match status" value="1"/>
</dbReference>
<evidence type="ECO:0000259" key="4">
    <source>
        <dbReference type="PROSITE" id="PS51084"/>
    </source>
</evidence>
<reference evidence="5" key="1">
    <citation type="submission" date="2023-07" db="EMBL/GenBank/DDBJ databases">
        <authorList>
            <consortium name="AG Swart"/>
            <person name="Singh M."/>
            <person name="Singh A."/>
            <person name="Seah K."/>
            <person name="Emmerich C."/>
        </authorList>
    </citation>
    <scope>NUCLEOTIDE SEQUENCE</scope>
    <source>
        <strain evidence="5">DP1</strain>
    </source>
</reference>
<dbReference type="PANTHER" id="PTHR12486">
    <property type="entry name" value="APRATAXIN-RELATED"/>
    <property type="match status" value="1"/>
</dbReference>
<comment type="caution">
    <text evidence="5">The sequence shown here is derived from an EMBL/GenBank/DDBJ whole genome shotgun (WGS) entry which is preliminary data.</text>
</comment>
<accession>A0AAD2D4S7</accession>
<dbReference type="InterPro" id="IPR036265">
    <property type="entry name" value="HIT-like_sf"/>
</dbReference>
<dbReference type="AlphaFoldDB" id="A0AAD2D4S7"/>
<evidence type="ECO:0000313" key="5">
    <source>
        <dbReference type="EMBL" id="CAI2381109.1"/>
    </source>
</evidence>
<feature type="short sequence motif" description="Histidine triad motif" evidence="3">
    <location>
        <begin position="119"/>
        <end position="123"/>
    </location>
</feature>
<dbReference type="GO" id="GO:0000166">
    <property type="term" value="F:nucleotide binding"/>
    <property type="evidence" value="ECO:0007669"/>
    <property type="project" value="UniProtKB-KW"/>
</dbReference>
<dbReference type="PANTHER" id="PTHR12486:SF5">
    <property type="entry name" value="ADENOSINE 5'-MONOPHOSPHORAMIDASE HINT3"/>
    <property type="match status" value="1"/>
</dbReference>
<dbReference type="GO" id="GO:0016787">
    <property type="term" value="F:hydrolase activity"/>
    <property type="evidence" value="ECO:0007669"/>
    <property type="project" value="UniProtKB-KW"/>
</dbReference>
<dbReference type="SUPFAM" id="SSF54197">
    <property type="entry name" value="HIT-like"/>
    <property type="match status" value="1"/>
</dbReference>
<dbReference type="EMBL" id="CAMPGE010023137">
    <property type="protein sequence ID" value="CAI2381109.1"/>
    <property type="molecule type" value="Genomic_DNA"/>
</dbReference>
<evidence type="ECO:0000256" key="2">
    <source>
        <dbReference type="ARBA" id="ARBA00022801"/>
    </source>
</evidence>
<organism evidence="5 6">
    <name type="scientific">Euplotes crassus</name>
    <dbReference type="NCBI Taxonomy" id="5936"/>
    <lineage>
        <taxon>Eukaryota</taxon>
        <taxon>Sar</taxon>
        <taxon>Alveolata</taxon>
        <taxon>Ciliophora</taxon>
        <taxon>Intramacronucleata</taxon>
        <taxon>Spirotrichea</taxon>
        <taxon>Hypotrichia</taxon>
        <taxon>Euplotida</taxon>
        <taxon>Euplotidae</taxon>
        <taxon>Moneuplotes</taxon>
    </lineage>
</organism>
<feature type="domain" description="HIT" evidence="4">
    <location>
        <begin position="27"/>
        <end position="134"/>
    </location>
</feature>
<keyword evidence="2" id="KW-0378">Hydrolase</keyword>
<dbReference type="Proteomes" id="UP001295684">
    <property type="component" value="Unassembled WGS sequence"/>
</dbReference>
<sequence>MEDSKTNGCRTNYDDLDEKLGCLGQCVFCRIGSYEEGVKGVIFKDENVVIFEDHRPKGEKHLQVVPLRHIQNIFECKSQDLDLIKEMKETALKLLQEMGFKKKEVVLGFHRPPFNSVQHLHMHAVGNPYSDKMYLTFGTWMIKTDKAIKYLSEFGSVKKGALKATSRNKYTKHFGPKASKKKESALKVKTFSLFGEDSYI</sequence>
<gene>
    <name evidence="5" type="ORF">ECRASSUSDP1_LOCUS22555</name>
</gene>
<name>A0AAD2D4S7_EUPCR</name>
<protein>
    <recommendedName>
        <fullName evidence="4">HIT domain-containing protein</fullName>
    </recommendedName>
</protein>
<dbReference type="Gene3D" id="3.30.428.10">
    <property type="entry name" value="HIT-like"/>
    <property type="match status" value="1"/>
</dbReference>
<proteinExistence type="predicted"/>
<keyword evidence="1" id="KW-0547">Nucleotide-binding</keyword>
<evidence type="ECO:0000256" key="3">
    <source>
        <dbReference type="PROSITE-ProRule" id="PRU00464"/>
    </source>
</evidence>
<evidence type="ECO:0000256" key="1">
    <source>
        <dbReference type="ARBA" id="ARBA00022741"/>
    </source>
</evidence>
<dbReference type="Pfam" id="PF11969">
    <property type="entry name" value="DcpS_C"/>
    <property type="match status" value="1"/>
</dbReference>
<dbReference type="InterPro" id="IPR011146">
    <property type="entry name" value="HIT-like"/>
</dbReference>